<dbReference type="PANTHER" id="PTHR10157">
    <property type="entry name" value="DOPAMINE BETA HYDROXYLASE RELATED"/>
    <property type="match status" value="1"/>
</dbReference>
<evidence type="ECO:0000256" key="11">
    <source>
        <dbReference type="ARBA" id="ARBA00023180"/>
    </source>
</evidence>
<protein>
    <submittedName>
        <fullName evidence="14">DBH-like monooxygenase protein 1-like</fullName>
    </submittedName>
</protein>
<evidence type="ECO:0000259" key="13">
    <source>
        <dbReference type="PROSITE" id="PS50836"/>
    </source>
</evidence>
<keyword evidence="12" id="KW-1133">Transmembrane helix</keyword>
<dbReference type="PRINTS" id="PR00767">
    <property type="entry name" value="DBMONOXGNASE"/>
</dbReference>
<reference evidence="14" key="1">
    <citation type="journal article" date="2020" name="bioRxiv">
        <title>Chromosome-level reference genome of the European wasp spider Argiope bruennichi: a resource for studies on range expansion and evolutionary adaptation.</title>
        <authorList>
            <person name="Sheffer M.M."/>
            <person name="Hoppe A."/>
            <person name="Krehenwinkel H."/>
            <person name="Uhl G."/>
            <person name="Kuss A.W."/>
            <person name="Jensen L."/>
            <person name="Jensen C."/>
            <person name="Gillespie R.G."/>
            <person name="Hoff K.J."/>
            <person name="Prost S."/>
        </authorList>
    </citation>
    <scope>NUCLEOTIDE SEQUENCE</scope>
</reference>
<evidence type="ECO:0000256" key="6">
    <source>
        <dbReference type="ARBA" id="ARBA00023002"/>
    </source>
</evidence>
<dbReference type="GO" id="GO:0005615">
    <property type="term" value="C:extracellular space"/>
    <property type="evidence" value="ECO:0007669"/>
    <property type="project" value="TreeGrafter"/>
</dbReference>
<dbReference type="GO" id="GO:0004500">
    <property type="term" value="F:dopamine beta-monooxygenase activity"/>
    <property type="evidence" value="ECO:0007669"/>
    <property type="project" value="InterPro"/>
</dbReference>
<keyword evidence="12" id="KW-0812">Transmembrane</keyword>
<dbReference type="GO" id="GO:0042420">
    <property type="term" value="P:dopamine catabolic process"/>
    <property type="evidence" value="ECO:0007669"/>
    <property type="project" value="TreeGrafter"/>
</dbReference>
<evidence type="ECO:0000256" key="2">
    <source>
        <dbReference type="ARBA" id="ARBA00004370"/>
    </source>
</evidence>
<evidence type="ECO:0000256" key="3">
    <source>
        <dbReference type="ARBA" id="ARBA00010676"/>
    </source>
</evidence>
<evidence type="ECO:0000256" key="5">
    <source>
        <dbReference type="ARBA" id="ARBA00022729"/>
    </source>
</evidence>
<dbReference type="Gene3D" id="2.60.120.230">
    <property type="match status" value="1"/>
</dbReference>
<dbReference type="PROSITE" id="PS50836">
    <property type="entry name" value="DOMON"/>
    <property type="match status" value="1"/>
</dbReference>
<evidence type="ECO:0000256" key="8">
    <source>
        <dbReference type="ARBA" id="ARBA00023033"/>
    </source>
</evidence>
<keyword evidence="5" id="KW-0732">Signal</keyword>
<keyword evidence="10" id="KW-1015">Disulfide bond</keyword>
<evidence type="ECO:0000256" key="1">
    <source>
        <dbReference type="ARBA" id="ARBA00001973"/>
    </source>
</evidence>
<dbReference type="InterPro" id="IPR014784">
    <property type="entry name" value="Cu2_ascorb_mOase-like_C"/>
</dbReference>
<evidence type="ECO:0000256" key="4">
    <source>
        <dbReference type="ARBA" id="ARBA00022723"/>
    </source>
</evidence>
<evidence type="ECO:0000313" key="15">
    <source>
        <dbReference type="Proteomes" id="UP000807504"/>
    </source>
</evidence>
<keyword evidence="6" id="KW-0560">Oxidoreductase</keyword>
<dbReference type="InterPro" id="IPR005018">
    <property type="entry name" value="DOMON_domain"/>
</dbReference>
<feature type="transmembrane region" description="Helical" evidence="12">
    <location>
        <begin position="9"/>
        <end position="28"/>
    </location>
</feature>
<evidence type="ECO:0000256" key="9">
    <source>
        <dbReference type="ARBA" id="ARBA00023136"/>
    </source>
</evidence>
<dbReference type="GO" id="GO:0005507">
    <property type="term" value="F:copper ion binding"/>
    <property type="evidence" value="ECO:0007669"/>
    <property type="project" value="InterPro"/>
</dbReference>
<dbReference type="SUPFAM" id="SSF49742">
    <property type="entry name" value="PHM/PNGase F"/>
    <property type="match status" value="2"/>
</dbReference>
<proteinExistence type="inferred from homology"/>
<dbReference type="GO" id="GO:0042421">
    <property type="term" value="P:norepinephrine biosynthetic process"/>
    <property type="evidence" value="ECO:0007669"/>
    <property type="project" value="TreeGrafter"/>
</dbReference>
<dbReference type="InterPro" id="IPR000945">
    <property type="entry name" value="DBH-like"/>
</dbReference>
<dbReference type="SMART" id="SM00664">
    <property type="entry name" value="DoH"/>
    <property type="match status" value="1"/>
</dbReference>
<dbReference type="CDD" id="cd09631">
    <property type="entry name" value="DOMON_DOH"/>
    <property type="match status" value="1"/>
</dbReference>
<keyword evidence="9 12" id="KW-0472">Membrane</keyword>
<dbReference type="Gene3D" id="2.60.120.310">
    <property type="entry name" value="Copper type II, ascorbate-dependent monooxygenase, N-terminal domain"/>
    <property type="match status" value="1"/>
</dbReference>
<dbReference type="PANTHER" id="PTHR10157:SF23">
    <property type="entry name" value="MOXD1 HOMOLOG 1"/>
    <property type="match status" value="1"/>
</dbReference>
<dbReference type="InterPro" id="IPR000323">
    <property type="entry name" value="Cu2_ascorb_mOase_N"/>
</dbReference>
<dbReference type="Proteomes" id="UP000807504">
    <property type="component" value="Unassembled WGS sequence"/>
</dbReference>
<reference evidence="14" key="2">
    <citation type="submission" date="2020-06" db="EMBL/GenBank/DDBJ databases">
        <authorList>
            <person name="Sheffer M."/>
        </authorList>
    </citation>
    <scope>NUCLEOTIDE SEQUENCE</scope>
</reference>
<comment type="subcellular location">
    <subcellularLocation>
        <location evidence="2">Membrane</location>
    </subcellularLocation>
</comment>
<dbReference type="Gene3D" id="3.60.10.10">
    <property type="entry name" value="Endonuclease/exonuclease/phosphatase"/>
    <property type="match status" value="1"/>
</dbReference>
<sequence>MCVFKGNKVYVANYCLIFALIVMLNYFYNVDGYHHEVLDHNNRFHLFWKVDNKNEKVIFRIEVEAKGYVALGLSPNGGMPGSDIAIGWVKNGKVYLQDRHAYKNAMPVLDDQQDWQLLHGYENDTHTVLQFSRKIDTCDEQDLAITNDTIRVIYAFHDADYLSDEMFLYHGKERRGAKSLILLQPVTKKNQLPNDVKIWNIRLPNITIPDDTDTTYWCKIVKAPPLNKKHHVIQVEPLVSEQSLKYVHHMVLYRCLGATARELEPHVHHTGQPCYAPDTPHTYMKCESVYAAWGIGGLAVVMPERAGLPLGDKPNLYFLLEVHYDNSEYHSGFVDQSGFKVYYTPNLRRYDAMTLMIGASVDPCIVIPPGRRKFTIAGHADPRCLGPAIPPEGIRIFAVFLHSHLLGRQMKLRHFRNNIELPFIASDQHYDFNYQDYRYLPQEVIVKPGDHLTVECTYDSTGRNITTFGGLGTLQEMCLAFILYYPRIARARAFSSATCDLVKSLAGMDTRNSNADDDNSNFTFYQHFHTNNPWDTYYSGIAEAAMRFGYHSSQCYLGDGRRVQISGLITYPRNIRPYIEPARCTYIEPSRSQEQWKDNFLNIDLDLHKISEVFAVIDCRRLIWGMDANSKSELWHSPISDSRGIKLCDFLSMNNLFVINEDCGPTFSGSQGSSYIDITVVGTDVLGDVSYWCLPEYESLSDHNTIEVTATTNPSTSNRCNNFLYFNVKKANWDRFDSFCKQPFVDLSNRIDSCADVDNLISVIENFQDVVLSASKASMPLKKIRMHLVPWWSIEIECMMKRLNAARRRYQRTRNFILRNLYREKYLQIKENYSSMLEEAKVQSWNDFLEDINEHNVWKKIYTYGIKQNLMKKIEVSGIRLPNGSATTSVEEL</sequence>
<evidence type="ECO:0000256" key="10">
    <source>
        <dbReference type="ARBA" id="ARBA00023157"/>
    </source>
</evidence>
<feature type="domain" description="DOMON" evidence="13">
    <location>
        <begin position="42"/>
        <end position="157"/>
    </location>
</feature>
<dbReference type="FunFam" id="2.60.120.310:FF:000004">
    <property type="entry name" value="DBH-like monooxygenase protein 1"/>
    <property type="match status" value="1"/>
</dbReference>
<dbReference type="InterPro" id="IPR008977">
    <property type="entry name" value="PHM/PNGase_F_dom_sf"/>
</dbReference>
<dbReference type="InterPro" id="IPR036691">
    <property type="entry name" value="Endo/exonu/phosph_ase_sf"/>
</dbReference>
<evidence type="ECO:0000256" key="7">
    <source>
        <dbReference type="ARBA" id="ARBA00023008"/>
    </source>
</evidence>
<dbReference type="EMBL" id="JABXBU010000011">
    <property type="protein sequence ID" value="KAF8790180.1"/>
    <property type="molecule type" value="Genomic_DNA"/>
</dbReference>
<dbReference type="SUPFAM" id="SSF49344">
    <property type="entry name" value="CBD9-like"/>
    <property type="match status" value="1"/>
</dbReference>
<keyword evidence="4" id="KW-0479">Metal-binding</keyword>
<dbReference type="Pfam" id="PF03712">
    <property type="entry name" value="Cu2_monoox_C"/>
    <property type="match status" value="1"/>
</dbReference>
<comment type="similarity">
    <text evidence="3">Belongs to the copper type II ascorbate-dependent monooxygenase family.</text>
</comment>
<dbReference type="FunFam" id="2.60.120.230:FF:000001">
    <property type="entry name" value="Monooxygenase, DBH-like 1"/>
    <property type="match status" value="1"/>
</dbReference>
<dbReference type="GO" id="GO:0006589">
    <property type="term" value="P:octopamine biosynthetic process"/>
    <property type="evidence" value="ECO:0007669"/>
    <property type="project" value="TreeGrafter"/>
</dbReference>
<dbReference type="SUPFAM" id="SSF56219">
    <property type="entry name" value="DNase I-like"/>
    <property type="match status" value="1"/>
</dbReference>
<dbReference type="InterPro" id="IPR045266">
    <property type="entry name" value="DOH_DOMON"/>
</dbReference>
<evidence type="ECO:0000313" key="14">
    <source>
        <dbReference type="EMBL" id="KAF8790180.1"/>
    </source>
</evidence>
<dbReference type="InterPro" id="IPR036939">
    <property type="entry name" value="Cu2_ascorb_mOase_N_sf"/>
</dbReference>
<dbReference type="Pfam" id="PF14529">
    <property type="entry name" value="Exo_endo_phos_2"/>
    <property type="match status" value="1"/>
</dbReference>
<dbReference type="GO" id="GO:0030667">
    <property type="term" value="C:secretory granule membrane"/>
    <property type="evidence" value="ECO:0007669"/>
    <property type="project" value="TreeGrafter"/>
</dbReference>
<comment type="cofactor">
    <cofactor evidence="1">
        <name>Cu(2+)</name>
        <dbReference type="ChEBI" id="CHEBI:29036"/>
    </cofactor>
</comment>
<comment type="caution">
    <text evidence="14">The sequence shown here is derived from an EMBL/GenBank/DDBJ whole genome shotgun (WGS) entry which is preliminary data.</text>
</comment>
<keyword evidence="15" id="KW-1185">Reference proteome</keyword>
<keyword evidence="11" id="KW-0325">Glycoprotein</keyword>
<gene>
    <name evidence="14" type="ORF">HNY73_005242</name>
</gene>
<evidence type="ECO:0000256" key="12">
    <source>
        <dbReference type="SAM" id="Phobius"/>
    </source>
</evidence>
<dbReference type="Pfam" id="PF03351">
    <property type="entry name" value="DOMON"/>
    <property type="match status" value="1"/>
</dbReference>
<name>A0A8T0FLB7_ARGBR</name>
<dbReference type="Pfam" id="PF01082">
    <property type="entry name" value="Cu2_monooxygen"/>
    <property type="match status" value="1"/>
</dbReference>
<dbReference type="FunFam" id="2.60.40.1210:FF:000001">
    <property type="entry name" value="Monooxygenase, DBH-like 1, like"/>
    <property type="match status" value="1"/>
</dbReference>
<dbReference type="InterPro" id="IPR028460">
    <property type="entry name" value="Tbh/DBH"/>
</dbReference>
<keyword evidence="7" id="KW-0186">Copper</keyword>
<dbReference type="AlphaFoldDB" id="A0A8T0FLB7"/>
<organism evidence="14 15">
    <name type="scientific">Argiope bruennichi</name>
    <name type="common">Wasp spider</name>
    <name type="synonym">Aranea bruennichi</name>
    <dbReference type="NCBI Taxonomy" id="94029"/>
    <lineage>
        <taxon>Eukaryota</taxon>
        <taxon>Metazoa</taxon>
        <taxon>Ecdysozoa</taxon>
        <taxon>Arthropoda</taxon>
        <taxon>Chelicerata</taxon>
        <taxon>Arachnida</taxon>
        <taxon>Araneae</taxon>
        <taxon>Araneomorphae</taxon>
        <taxon>Entelegynae</taxon>
        <taxon>Araneoidea</taxon>
        <taxon>Araneidae</taxon>
        <taxon>Argiope</taxon>
    </lineage>
</organism>
<dbReference type="InterPro" id="IPR024548">
    <property type="entry name" value="Cu2_monoox_C"/>
</dbReference>
<dbReference type="InterPro" id="IPR005135">
    <property type="entry name" value="Endo/exonuclease/phosphatase"/>
</dbReference>
<accession>A0A8T0FLB7</accession>
<dbReference type="Gene3D" id="2.60.40.1210">
    <property type="entry name" value="Cellobiose dehydrogenase, cytochrome domain"/>
    <property type="match status" value="1"/>
</dbReference>
<keyword evidence="8 14" id="KW-0503">Monooxygenase</keyword>